<organism evidence="2 3">
    <name type="scientific">Porphyra umbilicalis</name>
    <name type="common">Purple laver</name>
    <name type="synonym">Red alga</name>
    <dbReference type="NCBI Taxonomy" id="2786"/>
    <lineage>
        <taxon>Eukaryota</taxon>
        <taxon>Rhodophyta</taxon>
        <taxon>Bangiophyceae</taxon>
        <taxon>Bangiales</taxon>
        <taxon>Bangiaceae</taxon>
        <taxon>Porphyra</taxon>
    </lineage>
</organism>
<evidence type="ECO:0000313" key="3">
    <source>
        <dbReference type="Proteomes" id="UP000218209"/>
    </source>
</evidence>
<gene>
    <name evidence="2" type="ORF">BU14_0031s0003</name>
</gene>
<protein>
    <submittedName>
        <fullName evidence="2">Uncharacterized protein</fullName>
    </submittedName>
</protein>
<feature type="region of interest" description="Disordered" evidence="1">
    <location>
        <begin position="269"/>
        <end position="309"/>
    </location>
</feature>
<feature type="compositionally biased region" description="Basic and acidic residues" evidence="1">
    <location>
        <begin position="20"/>
        <end position="29"/>
    </location>
</feature>
<dbReference type="Proteomes" id="UP000218209">
    <property type="component" value="Unassembled WGS sequence"/>
</dbReference>
<feature type="compositionally biased region" description="Basic and acidic residues" evidence="1">
    <location>
        <begin position="287"/>
        <end position="309"/>
    </location>
</feature>
<accession>A0A1X6PJ23</accession>
<feature type="compositionally biased region" description="Low complexity" evidence="1">
    <location>
        <begin position="141"/>
        <end position="150"/>
    </location>
</feature>
<reference evidence="2 3" key="1">
    <citation type="submission" date="2017-03" db="EMBL/GenBank/DDBJ databases">
        <title>WGS assembly of Porphyra umbilicalis.</title>
        <authorList>
            <person name="Brawley S.H."/>
            <person name="Blouin N.A."/>
            <person name="Ficko-Blean E."/>
            <person name="Wheeler G.L."/>
            <person name="Lohr M."/>
            <person name="Goodson H.V."/>
            <person name="Jenkins J.W."/>
            <person name="Blaby-Haas C.E."/>
            <person name="Helliwell K.E."/>
            <person name="Chan C."/>
            <person name="Marriage T."/>
            <person name="Bhattacharya D."/>
            <person name="Klein A.S."/>
            <person name="Badis Y."/>
            <person name="Brodie J."/>
            <person name="Cao Y."/>
            <person name="Collen J."/>
            <person name="Dittami S.M."/>
            <person name="Gachon C.M."/>
            <person name="Green B.R."/>
            <person name="Karpowicz S."/>
            <person name="Kim J.W."/>
            <person name="Kudahl U."/>
            <person name="Lin S."/>
            <person name="Michel G."/>
            <person name="Mittag M."/>
            <person name="Olson B.J."/>
            <person name="Pangilinan J."/>
            <person name="Peng Y."/>
            <person name="Qiu H."/>
            <person name="Shu S."/>
            <person name="Singer J.T."/>
            <person name="Smith A.G."/>
            <person name="Sprecher B.N."/>
            <person name="Wagner V."/>
            <person name="Wang W."/>
            <person name="Wang Z.-Y."/>
            <person name="Yan J."/>
            <person name="Yarish C."/>
            <person name="Zoeuner-Riek S."/>
            <person name="Zhuang Y."/>
            <person name="Zou Y."/>
            <person name="Lindquist E.A."/>
            <person name="Grimwood J."/>
            <person name="Barry K."/>
            <person name="Rokhsar D.S."/>
            <person name="Schmutz J."/>
            <person name="Stiller J.W."/>
            <person name="Grossman A.R."/>
            <person name="Prochnik S.E."/>
        </authorList>
    </citation>
    <scope>NUCLEOTIDE SEQUENCE [LARGE SCALE GENOMIC DNA]</scope>
    <source>
        <strain evidence="2">4086291</strain>
    </source>
</reference>
<evidence type="ECO:0000256" key="1">
    <source>
        <dbReference type="SAM" id="MobiDB-lite"/>
    </source>
</evidence>
<feature type="region of interest" description="Disordered" evidence="1">
    <location>
        <begin position="132"/>
        <end position="182"/>
    </location>
</feature>
<dbReference type="EMBL" id="KV918767">
    <property type="protein sequence ID" value="OSX80830.1"/>
    <property type="molecule type" value="Genomic_DNA"/>
</dbReference>
<evidence type="ECO:0000313" key="2">
    <source>
        <dbReference type="EMBL" id="OSX80830.1"/>
    </source>
</evidence>
<proteinExistence type="predicted"/>
<dbReference type="AlphaFoldDB" id="A0A1X6PJ23"/>
<name>A0A1X6PJ23_PORUM</name>
<feature type="compositionally biased region" description="Polar residues" evidence="1">
    <location>
        <begin position="157"/>
        <end position="175"/>
    </location>
</feature>
<feature type="region of interest" description="Disordered" evidence="1">
    <location>
        <begin position="1"/>
        <end position="29"/>
    </location>
</feature>
<keyword evidence="3" id="KW-1185">Reference proteome</keyword>
<feature type="compositionally biased region" description="Gly residues" evidence="1">
    <location>
        <begin position="1"/>
        <end position="18"/>
    </location>
</feature>
<sequence length="309" mass="31481">MEGGAGTAGGGFGSGGVGSAREERVSKDAAERMRVEFSTAASSLARLYKMSSEARVSGSRSAYRDVVEWAVRKRRDVPHVASSADLLRELIEMCTRHLAEEVHTSSSQPASARPSTVVVSPDVPVVAESQVPPAQLPSAPPSIAMAAPAPTEDPSDLRTSPAPSTQSPQAASTAGPSEPSALAASVGKLTVGKKRGRGWSWPDLASAGGENLLGTPAVRPGAAGGDGVGSGVSGGGGHSGIGAGTSGTGVGNADGVIRAFGLANEMAMLDGPPISSVKRSKSAGGGGRKDKREKDKDREYREWDKLRRM</sequence>